<feature type="compositionally biased region" description="Basic and acidic residues" evidence="2">
    <location>
        <begin position="9"/>
        <end position="110"/>
    </location>
</feature>
<accession>A0A914H4F8</accession>
<protein>
    <recommendedName>
        <fullName evidence="1">Receptor expression-enhancing protein</fullName>
    </recommendedName>
</protein>
<evidence type="ECO:0000256" key="2">
    <source>
        <dbReference type="SAM" id="MobiDB-lite"/>
    </source>
</evidence>
<dbReference type="Pfam" id="PF03134">
    <property type="entry name" value="TB2_DP1_HVA22"/>
    <property type="match status" value="1"/>
</dbReference>
<keyword evidence="3" id="KW-1185">Reference proteome</keyword>
<feature type="compositionally biased region" description="Low complexity" evidence="2">
    <location>
        <begin position="111"/>
        <end position="129"/>
    </location>
</feature>
<evidence type="ECO:0000313" key="4">
    <source>
        <dbReference type="WBParaSite" id="Gr19_v10_g13555.t1"/>
    </source>
</evidence>
<feature type="region of interest" description="Disordered" evidence="2">
    <location>
        <begin position="1"/>
        <end position="166"/>
    </location>
</feature>
<organism evidence="3 4">
    <name type="scientific">Globodera rostochiensis</name>
    <name type="common">Golden nematode worm</name>
    <name type="synonym">Heterodera rostochiensis</name>
    <dbReference type="NCBI Taxonomy" id="31243"/>
    <lineage>
        <taxon>Eukaryota</taxon>
        <taxon>Metazoa</taxon>
        <taxon>Ecdysozoa</taxon>
        <taxon>Nematoda</taxon>
        <taxon>Chromadorea</taxon>
        <taxon>Rhabditida</taxon>
        <taxon>Tylenchina</taxon>
        <taxon>Tylenchomorpha</taxon>
        <taxon>Tylenchoidea</taxon>
        <taxon>Heteroderidae</taxon>
        <taxon>Heteroderinae</taxon>
        <taxon>Globodera</taxon>
    </lineage>
</organism>
<keyword evidence="1" id="KW-1133">Transmembrane helix</keyword>
<feature type="transmembrane region" description="Helical" evidence="1">
    <location>
        <begin position="255"/>
        <end position="283"/>
    </location>
</feature>
<dbReference type="WBParaSite" id="Gr19_v10_g13555.t1">
    <property type="protein sequence ID" value="Gr19_v10_g13555.t1"/>
    <property type="gene ID" value="Gr19_v10_g13555"/>
</dbReference>
<reference evidence="4" key="1">
    <citation type="submission" date="2022-11" db="UniProtKB">
        <authorList>
            <consortium name="WormBaseParasite"/>
        </authorList>
    </citation>
    <scope>IDENTIFICATION</scope>
</reference>
<feature type="compositionally biased region" description="Basic and acidic residues" evidence="2">
    <location>
        <begin position="132"/>
        <end position="152"/>
    </location>
</feature>
<dbReference type="Proteomes" id="UP000887572">
    <property type="component" value="Unplaced"/>
</dbReference>
<keyword evidence="1" id="KW-0472">Membrane</keyword>
<feature type="transmembrane region" description="Helical" evidence="1">
    <location>
        <begin position="206"/>
        <end position="235"/>
    </location>
</feature>
<name>A0A914H4F8_GLORO</name>
<sequence length="320" mass="34642">MADEPTTPKTEEATDKADEPAAKADEPAAKADEPAAKADEPAAKADEPAAKADEPAAKPDEPVEKVDEPAAKPDEPVEKVDEPAAKPDEPAEKVEESVEKMDGSSSKGDESSVTSGGQSSQTGQSSTTSDESPVKKEVAEKKTDASKAKKAESSSSAVRGVRPQKREVPIKSLKDVRPVLQEALKQLKHPLIKKLEAQTGMKREMLFYIACGLIAFFLMFGPCNEAICNLIGIVYPAHQSLMAVRSKTKADDTQWLMYWCSFALFSVCDFVLTPFVGPLFVLLKVTCLLYLAVPQTYGAHNIYVSCVDPLMDRVAKRIKI</sequence>
<evidence type="ECO:0000313" key="3">
    <source>
        <dbReference type="Proteomes" id="UP000887572"/>
    </source>
</evidence>
<dbReference type="GO" id="GO:0016020">
    <property type="term" value="C:membrane"/>
    <property type="evidence" value="ECO:0007669"/>
    <property type="project" value="UniProtKB-SubCell"/>
</dbReference>
<proteinExistence type="inferred from homology"/>
<dbReference type="AlphaFoldDB" id="A0A914H4F8"/>
<evidence type="ECO:0000256" key="1">
    <source>
        <dbReference type="RuleBase" id="RU362006"/>
    </source>
</evidence>
<dbReference type="InterPro" id="IPR004345">
    <property type="entry name" value="TB2_DP1_HVA22"/>
</dbReference>
<comment type="similarity">
    <text evidence="1">Belongs to the DP1 family.</text>
</comment>
<dbReference type="PANTHER" id="PTHR12300">
    <property type="entry name" value="HVA22-LIKE PROTEINS"/>
    <property type="match status" value="1"/>
</dbReference>
<keyword evidence="1" id="KW-0812">Transmembrane</keyword>
<dbReference type="PANTHER" id="PTHR12300:SF34">
    <property type="entry name" value="RECEPTOR EXPRESSION-ENHANCING PROTEIN"/>
    <property type="match status" value="1"/>
</dbReference>
<comment type="subcellular location">
    <subcellularLocation>
        <location evidence="1">Membrane</location>
        <topology evidence="1">Multi-pass membrane protein</topology>
    </subcellularLocation>
</comment>